<keyword evidence="1" id="KW-0472">Membrane</keyword>
<keyword evidence="1" id="KW-1133">Transmembrane helix</keyword>
<organism evidence="3 4">
    <name type="scientific">Pyrrhoderma noxium</name>
    <dbReference type="NCBI Taxonomy" id="2282107"/>
    <lineage>
        <taxon>Eukaryota</taxon>
        <taxon>Fungi</taxon>
        <taxon>Dikarya</taxon>
        <taxon>Basidiomycota</taxon>
        <taxon>Agaricomycotina</taxon>
        <taxon>Agaricomycetes</taxon>
        <taxon>Hymenochaetales</taxon>
        <taxon>Hymenochaetaceae</taxon>
        <taxon>Pyrrhoderma</taxon>
    </lineage>
</organism>
<name>A0A286URT3_9AGAM</name>
<keyword evidence="2" id="KW-0732">Signal</keyword>
<sequence length="214" mass="22576">MHIAAFVVIFYLGTICLAQDALESISISNTRVSHTISEPSLGPLRTGLSTSPTTTIYGLSSPTFPPTLTTCFLPPTGTVLTKHFFDEGTTSYPAGAECIEVIRVSGSVAEQIPLISVSEDGSTLTYQSAIQSWTPLSASIPSSSASSSNLPTATIIGAVLGSVFGFLIIGATLIWIQRQRRASKPSGTWFNRPGGWVGDEKHAVSIEMTQHASA</sequence>
<dbReference type="AlphaFoldDB" id="A0A286URT3"/>
<gene>
    <name evidence="3" type="ORF">PNOK_0225700</name>
</gene>
<keyword evidence="4" id="KW-1185">Reference proteome</keyword>
<dbReference type="Proteomes" id="UP000217199">
    <property type="component" value="Unassembled WGS sequence"/>
</dbReference>
<evidence type="ECO:0000256" key="1">
    <source>
        <dbReference type="SAM" id="Phobius"/>
    </source>
</evidence>
<evidence type="ECO:0000256" key="2">
    <source>
        <dbReference type="SAM" id="SignalP"/>
    </source>
</evidence>
<keyword evidence="1" id="KW-0812">Transmembrane</keyword>
<protein>
    <submittedName>
        <fullName evidence="3">Uncharacterized protein</fullName>
    </submittedName>
</protein>
<dbReference type="OrthoDB" id="10568745at2759"/>
<evidence type="ECO:0000313" key="4">
    <source>
        <dbReference type="Proteomes" id="UP000217199"/>
    </source>
</evidence>
<reference evidence="3 4" key="1">
    <citation type="journal article" date="2017" name="Mol. Ecol.">
        <title>Comparative and population genomic landscape of Phellinus noxius: A hypervariable fungus causing root rot in trees.</title>
        <authorList>
            <person name="Chung C.L."/>
            <person name="Lee T.J."/>
            <person name="Akiba M."/>
            <person name="Lee H.H."/>
            <person name="Kuo T.H."/>
            <person name="Liu D."/>
            <person name="Ke H.M."/>
            <person name="Yokoi T."/>
            <person name="Roa M.B."/>
            <person name="Lu M.J."/>
            <person name="Chang Y.Y."/>
            <person name="Ann P.J."/>
            <person name="Tsai J.N."/>
            <person name="Chen C.Y."/>
            <person name="Tzean S.S."/>
            <person name="Ota Y."/>
            <person name="Hattori T."/>
            <person name="Sahashi N."/>
            <person name="Liou R.F."/>
            <person name="Kikuchi T."/>
            <person name="Tsai I.J."/>
        </authorList>
    </citation>
    <scope>NUCLEOTIDE SEQUENCE [LARGE SCALE GENOMIC DNA]</scope>
    <source>
        <strain evidence="3 4">FFPRI411160</strain>
    </source>
</reference>
<dbReference type="InParanoid" id="A0A286URT3"/>
<feature type="transmembrane region" description="Helical" evidence="1">
    <location>
        <begin position="155"/>
        <end position="176"/>
    </location>
</feature>
<dbReference type="CDD" id="cd12087">
    <property type="entry name" value="TM_EGFR-like"/>
    <property type="match status" value="1"/>
</dbReference>
<accession>A0A286URT3</accession>
<evidence type="ECO:0000313" key="3">
    <source>
        <dbReference type="EMBL" id="PAV22300.1"/>
    </source>
</evidence>
<dbReference type="EMBL" id="NBII01000002">
    <property type="protein sequence ID" value="PAV22300.1"/>
    <property type="molecule type" value="Genomic_DNA"/>
</dbReference>
<feature type="chain" id="PRO_5013951228" evidence="2">
    <location>
        <begin position="19"/>
        <end position="214"/>
    </location>
</feature>
<comment type="caution">
    <text evidence="3">The sequence shown here is derived from an EMBL/GenBank/DDBJ whole genome shotgun (WGS) entry which is preliminary data.</text>
</comment>
<feature type="signal peptide" evidence="2">
    <location>
        <begin position="1"/>
        <end position="18"/>
    </location>
</feature>
<proteinExistence type="predicted"/>